<dbReference type="OrthoDB" id="8594067at2"/>
<name>A0A165G5L2_9NEIS</name>
<evidence type="ECO:0000313" key="1">
    <source>
        <dbReference type="EMBL" id="KZE35179.1"/>
    </source>
</evidence>
<dbReference type="EMBL" id="LQQU01000003">
    <property type="protein sequence ID" value="KZE35179.1"/>
    <property type="molecule type" value="Genomic_DNA"/>
</dbReference>
<comment type="caution">
    <text evidence="1">The sequence shown here is derived from an EMBL/GenBank/DDBJ whole genome shotgun (WGS) entry which is preliminary data.</text>
</comment>
<organism evidence="1 2">
    <name type="scientific">Crenobacter luteus</name>
    <dbReference type="NCBI Taxonomy" id="1452487"/>
    <lineage>
        <taxon>Bacteria</taxon>
        <taxon>Pseudomonadati</taxon>
        <taxon>Pseudomonadota</taxon>
        <taxon>Betaproteobacteria</taxon>
        <taxon>Neisseriales</taxon>
        <taxon>Neisseriaceae</taxon>
        <taxon>Crenobacter</taxon>
    </lineage>
</organism>
<evidence type="ECO:0008006" key="3">
    <source>
        <dbReference type="Google" id="ProtNLM"/>
    </source>
</evidence>
<dbReference type="Proteomes" id="UP000076625">
    <property type="component" value="Unassembled WGS sequence"/>
</dbReference>
<evidence type="ECO:0000313" key="2">
    <source>
        <dbReference type="Proteomes" id="UP000076625"/>
    </source>
</evidence>
<dbReference type="AlphaFoldDB" id="A0A165G5L2"/>
<dbReference type="STRING" id="1452487.AVW16_05260"/>
<protein>
    <recommendedName>
        <fullName evidence="3">Elements of external origin</fullName>
    </recommendedName>
</protein>
<dbReference type="Pfam" id="PF11149">
    <property type="entry name" value="DUF2924"/>
    <property type="match status" value="1"/>
</dbReference>
<proteinExistence type="predicted"/>
<sequence length="168" mass="19213">MSTQTPSFSTPPSVAAQIARLPEMPMAEIRALWQKLVGGDTPTHNRQFLERRIAYRLQELEFRKVDVNLLDRNRRRIESLVETGKVKKRDRDYRPAAGTALVREYKGVEYRVIATADGQYDFQGRMYPSLSMIAREITGMRWSGPLFFGLKPPSNAKTKPATKKRGGR</sequence>
<dbReference type="InterPro" id="IPR021322">
    <property type="entry name" value="DUF2924"/>
</dbReference>
<keyword evidence="2" id="KW-1185">Reference proteome</keyword>
<reference evidence="2" key="1">
    <citation type="submission" date="2016-01" db="EMBL/GenBank/DDBJ databases">
        <title>Draft genome of Chromobacterium sp. F49.</title>
        <authorList>
            <person name="Hong K.W."/>
        </authorList>
    </citation>
    <scope>NUCLEOTIDE SEQUENCE [LARGE SCALE GENOMIC DNA]</scope>
    <source>
        <strain evidence="2">CN10</strain>
    </source>
</reference>
<gene>
    <name evidence="1" type="ORF">AVW16_05260</name>
</gene>
<dbReference type="RefSeq" id="WP_066609665.1">
    <property type="nucleotide sequence ID" value="NZ_LQQU01000003.1"/>
</dbReference>
<accession>A0A165G5L2</accession>